<comment type="caution">
    <text evidence="2">The sequence shown here is derived from an EMBL/GenBank/DDBJ whole genome shotgun (WGS) entry which is preliminary data.</text>
</comment>
<keyword evidence="1" id="KW-0812">Transmembrane</keyword>
<proteinExistence type="predicted"/>
<name>A0A367FFY2_9ACTN</name>
<sequence>MSGCQQADPGDPAVLCGATGAVDGRCLAHLNPEQRATYLAALTPGADIDMRGVTFSYELLQQLLTALTRRRRGRPVTGAKAKLGNADFRGAIFTGRVNVNKATFTKDADVRDVNLNFRDVTFDFRGATFTGNVDFRGATFTGLADFREATFAGDVDCSGVTFAMGAVCYKATFTGRVDFSDATFVGGASFGEATFTERADFDKATFPEVPGSGGAIFPGGTDFSHVTFTKGARFAGVTFTVGVMFYGATFSDGVGFDGATFTAHANFDRVTFSYALFRGATFSGRQRSRNMNLTATGFNDVMFSDYADFSHARVPGAVEMRGRVPRLFLEGMEVDGDLVVEVAAETVAATRIRGAGRVTLRVRAAQVDASEAAITGSFTVQGLREPIQGVDESGLPYPAHPGQLAAVTSLRGTDAQHLVLTDVDLSRCLFAGMHRVDQVRLDGWCAFAFDPRGRRQVLAEEHHWRASRAALARTAWRAWRGWTSAPEGVGVVSSKRLEVLYRQLRTALENSKNEPGAADFYYGEMEMRRLSHRDPTYPARGLERLVLTAYWLLSGYGLRASRAVTALLVMIGLATLGFATVGFSHSSTTAYQLLPPAPGRTAIYQQIDIQAPRPGWGTAFYHAIDSSTSLLHTPGAEPLTPYGQAIEIILRLLGPLLLGLAILAVRGRVKR</sequence>
<organism evidence="2 3">
    <name type="scientific">Sphaerisporangium album</name>
    <dbReference type="NCBI Taxonomy" id="509200"/>
    <lineage>
        <taxon>Bacteria</taxon>
        <taxon>Bacillati</taxon>
        <taxon>Actinomycetota</taxon>
        <taxon>Actinomycetes</taxon>
        <taxon>Streptosporangiales</taxon>
        <taxon>Streptosporangiaceae</taxon>
        <taxon>Sphaerisporangium</taxon>
    </lineage>
</organism>
<dbReference type="InterPro" id="IPR001646">
    <property type="entry name" value="5peptide_repeat"/>
</dbReference>
<evidence type="ECO:0000313" key="2">
    <source>
        <dbReference type="EMBL" id="RCG28722.1"/>
    </source>
</evidence>
<dbReference type="Proteomes" id="UP000253094">
    <property type="component" value="Unassembled WGS sequence"/>
</dbReference>
<dbReference type="InterPro" id="IPR051082">
    <property type="entry name" value="Pentapeptide-BTB/POZ_domain"/>
</dbReference>
<keyword evidence="1" id="KW-0472">Membrane</keyword>
<dbReference type="PANTHER" id="PTHR14136:SF17">
    <property type="entry name" value="BTB_POZ DOMAIN-CONTAINING PROTEIN KCTD9"/>
    <property type="match status" value="1"/>
</dbReference>
<keyword evidence="3" id="KW-1185">Reference proteome</keyword>
<accession>A0A367FFY2</accession>
<dbReference type="Pfam" id="PF13576">
    <property type="entry name" value="Pentapeptide_3"/>
    <property type="match status" value="3"/>
</dbReference>
<gene>
    <name evidence="2" type="ORF">DQ384_23630</name>
</gene>
<dbReference type="EMBL" id="QOIL01000013">
    <property type="protein sequence ID" value="RCG28722.1"/>
    <property type="molecule type" value="Genomic_DNA"/>
</dbReference>
<keyword evidence="1" id="KW-1133">Transmembrane helix</keyword>
<evidence type="ECO:0000313" key="3">
    <source>
        <dbReference type="Proteomes" id="UP000253094"/>
    </source>
</evidence>
<dbReference type="Gene3D" id="2.160.20.80">
    <property type="entry name" value="E3 ubiquitin-protein ligase SopA"/>
    <property type="match status" value="2"/>
</dbReference>
<evidence type="ECO:0000256" key="1">
    <source>
        <dbReference type="SAM" id="Phobius"/>
    </source>
</evidence>
<dbReference type="PANTHER" id="PTHR14136">
    <property type="entry name" value="BTB_POZ DOMAIN-CONTAINING PROTEIN KCTD9"/>
    <property type="match status" value="1"/>
</dbReference>
<dbReference type="AlphaFoldDB" id="A0A367FFY2"/>
<protein>
    <submittedName>
        <fullName evidence="2">Pentapeptide repeat-containing protein</fullName>
    </submittedName>
</protein>
<reference evidence="2 3" key="1">
    <citation type="submission" date="2018-06" db="EMBL/GenBank/DDBJ databases">
        <title>Sphaerisporangium craniellae sp. nov., isolated from a marine sponge in the South China Sea.</title>
        <authorList>
            <person name="Li L."/>
        </authorList>
    </citation>
    <scope>NUCLEOTIDE SEQUENCE [LARGE SCALE GENOMIC DNA]</scope>
    <source>
        <strain evidence="2 3">CCTCC AA 208026</strain>
    </source>
</reference>
<feature type="transmembrane region" description="Helical" evidence="1">
    <location>
        <begin position="563"/>
        <end position="583"/>
    </location>
</feature>